<protein>
    <submittedName>
        <fullName evidence="2">Uncharacterized protein</fullName>
    </submittedName>
</protein>
<accession>A0AAE7X249</accession>
<feature type="region of interest" description="Disordered" evidence="1">
    <location>
        <begin position="1"/>
        <end position="52"/>
    </location>
</feature>
<feature type="compositionally biased region" description="Basic and acidic residues" evidence="1">
    <location>
        <begin position="12"/>
        <end position="33"/>
    </location>
</feature>
<evidence type="ECO:0000313" key="3">
    <source>
        <dbReference type="Proteomes" id="UP000828094"/>
    </source>
</evidence>
<dbReference type="InterPro" id="IPR013232">
    <property type="entry name" value="Phage_T7_Gp1.1"/>
</dbReference>
<feature type="compositionally biased region" description="Basic residues" evidence="1">
    <location>
        <begin position="34"/>
        <end position="43"/>
    </location>
</feature>
<keyword evidence="3" id="KW-1185">Reference proteome</keyword>
<evidence type="ECO:0000256" key="1">
    <source>
        <dbReference type="SAM" id="MobiDB-lite"/>
    </source>
</evidence>
<proteinExistence type="predicted"/>
<reference evidence="2 3" key="1">
    <citation type="submission" date="2021-07" db="EMBL/GenBank/DDBJ databases">
        <authorList>
            <person name="Roth S.J."/>
            <person name="Krukonis G.P."/>
            <person name="Delesalle V.A."/>
        </authorList>
    </citation>
    <scope>NUCLEOTIDE SEQUENCE [LARGE SCALE GENOMIC DNA]</scope>
</reference>
<sequence>MHKETNQMFGRNFEKTTRTTARRSFEEAQDAKARKGKRNKQARGGRQEWDEE</sequence>
<organism evidence="2 3">
    <name type="scientific">Pseudomonas phage AH05</name>
    <dbReference type="NCBI Taxonomy" id="2869574"/>
    <lineage>
        <taxon>Viruses</taxon>
        <taxon>Duplodnaviria</taxon>
        <taxon>Heunggongvirae</taxon>
        <taxon>Uroviricota</taxon>
        <taxon>Caudoviricetes</taxon>
        <taxon>Autographivirales</taxon>
        <taxon>Autotranscriptaviridae</taxon>
        <taxon>Studiervirinae</taxon>
        <taxon>Ghunavirus</taxon>
        <taxon>Ghunavirus AH05</taxon>
    </lineage>
</organism>
<name>A0AAE7X249_9CAUD</name>
<gene>
    <name evidence="2" type="primary">13</name>
    <name evidence="2" type="ORF">AH05_13</name>
</gene>
<evidence type="ECO:0000313" key="2">
    <source>
        <dbReference type="EMBL" id="QZA71362.1"/>
    </source>
</evidence>
<dbReference type="Proteomes" id="UP000828094">
    <property type="component" value="Segment"/>
</dbReference>
<dbReference type="Pfam" id="PF08200">
    <property type="entry name" value="Phage_T7_1_1"/>
    <property type="match status" value="1"/>
</dbReference>
<dbReference type="EMBL" id="MZ501272">
    <property type="protein sequence ID" value="QZA71362.1"/>
    <property type="molecule type" value="Genomic_DNA"/>
</dbReference>